<dbReference type="InterPro" id="IPR000014">
    <property type="entry name" value="PAS"/>
</dbReference>
<evidence type="ECO:0000256" key="6">
    <source>
        <dbReference type="ARBA" id="ARBA00022692"/>
    </source>
</evidence>
<feature type="coiled-coil region" evidence="10">
    <location>
        <begin position="309"/>
        <end position="336"/>
    </location>
</feature>
<dbReference type="Gene3D" id="1.10.287.130">
    <property type="match status" value="1"/>
</dbReference>
<evidence type="ECO:0000256" key="2">
    <source>
        <dbReference type="ARBA" id="ARBA00004370"/>
    </source>
</evidence>
<dbReference type="GO" id="GO:0006355">
    <property type="term" value="P:regulation of DNA-templated transcription"/>
    <property type="evidence" value="ECO:0007669"/>
    <property type="project" value="InterPro"/>
</dbReference>
<dbReference type="InterPro" id="IPR000700">
    <property type="entry name" value="PAS-assoc_C"/>
</dbReference>
<dbReference type="SMART" id="SM00388">
    <property type="entry name" value="HisKA"/>
    <property type="match status" value="1"/>
</dbReference>
<evidence type="ECO:0000256" key="7">
    <source>
        <dbReference type="ARBA" id="ARBA00022777"/>
    </source>
</evidence>
<dbReference type="InterPro" id="IPR004358">
    <property type="entry name" value="Sig_transdc_His_kin-like_C"/>
</dbReference>
<reference evidence="17 18" key="1">
    <citation type="submission" date="2019-02" db="EMBL/GenBank/DDBJ databases">
        <title>Deep-cultivation of Planctomycetes and their phenomic and genomic characterization uncovers novel biology.</title>
        <authorList>
            <person name="Wiegand S."/>
            <person name="Jogler M."/>
            <person name="Boedeker C."/>
            <person name="Pinto D."/>
            <person name="Vollmers J."/>
            <person name="Rivas-Marin E."/>
            <person name="Kohn T."/>
            <person name="Peeters S.H."/>
            <person name="Heuer A."/>
            <person name="Rast P."/>
            <person name="Oberbeckmann S."/>
            <person name="Bunk B."/>
            <person name="Jeske O."/>
            <person name="Meyerdierks A."/>
            <person name="Storesund J.E."/>
            <person name="Kallscheuer N."/>
            <person name="Luecker S."/>
            <person name="Lage O.M."/>
            <person name="Pohl T."/>
            <person name="Merkel B.J."/>
            <person name="Hornburger P."/>
            <person name="Mueller R.-W."/>
            <person name="Bruemmer F."/>
            <person name="Labrenz M."/>
            <person name="Spormann A.M."/>
            <person name="Op Den Camp H."/>
            <person name="Overmann J."/>
            <person name="Amann R."/>
            <person name="Jetten M.S.M."/>
            <person name="Mascher T."/>
            <person name="Medema M.H."/>
            <person name="Devos D.P."/>
            <person name="Kaster A.-K."/>
            <person name="Ovreas L."/>
            <person name="Rohde M."/>
            <person name="Galperin M.Y."/>
            <person name="Jogler C."/>
        </authorList>
    </citation>
    <scope>NUCLEOTIDE SEQUENCE [LARGE SCALE GENOMIC DNA]</scope>
    <source>
        <strain evidence="17 18">Poly51</strain>
    </source>
</reference>
<dbReference type="PANTHER" id="PTHR43304:SF1">
    <property type="entry name" value="PAC DOMAIN-CONTAINING PROTEIN"/>
    <property type="match status" value="1"/>
</dbReference>
<feature type="compositionally biased region" description="Polar residues" evidence="11">
    <location>
        <begin position="1"/>
        <end position="11"/>
    </location>
</feature>
<dbReference type="PROSITE" id="PS50109">
    <property type="entry name" value="HIS_KIN"/>
    <property type="match status" value="1"/>
</dbReference>
<comment type="caution">
    <text evidence="17">The sequence shown here is derived from an EMBL/GenBank/DDBJ whole genome shotgun (WGS) entry which is preliminary data.</text>
</comment>
<dbReference type="GO" id="GO:0016020">
    <property type="term" value="C:membrane"/>
    <property type="evidence" value="ECO:0007669"/>
    <property type="project" value="UniProtKB-SubCell"/>
</dbReference>
<dbReference type="SUPFAM" id="SSF55874">
    <property type="entry name" value="ATPase domain of HSP90 chaperone/DNA topoisomerase II/histidine kinase"/>
    <property type="match status" value="1"/>
</dbReference>
<evidence type="ECO:0000259" key="14">
    <source>
        <dbReference type="PROSITE" id="PS50112"/>
    </source>
</evidence>
<evidence type="ECO:0000259" key="16">
    <source>
        <dbReference type="PROSITE" id="PS50839"/>
    </source>
</evidence>
<evidence type="ECO:0000313" key="17">
    <source>
        <dbReference type="EMBL" id="TWU43601.1"/>
    </source>
</evidence>
<keyword evidence="9 12" id="KW-0472">Membrane</keyword>
<dbReference type="InterPro" id="IPR013767">
    <property type="entry name" value="PAS_fold"/>
</dbReference>
<keyword evidence="5 17" id="KW-0808">Transferase</keyword>
<evidence type="ECO:0000256" key="1">
    <source>
        <dbReference type="ARBA" id="ARBA00000085"/>
    </source>
</evidence>
<dbReference type="PANTHER" id="PTHR43304">
    <property type="entry name" value="PHYTOCHROME-LIKE PROTEIN CPH1"/>
    <property type="match status" value="1"/>
</dbReference>
<keyword evidence="8 12" id="KW-1133">Transmembrane helix</keyword>
<dbReference type="EMBL" id="SJPW01000018">
    <property type="protein sequence ID" value="TWU43601.1"/>
    <property type="molecule type" value="Genomic_DNA"/>
</dbReference>
<comment type="catalytic activity">
    <reaction evidence="1">
        <text>ATP + protein L-histidine = ADP + protein N-phospho-L-histidine.</text>
        <dbReference type="EC" id="2.7.13.3"/>
    </reaction>
</comment>
<protein>
    <recommendedName>
        <fullName evidence="3">histidine kinase</fullName>
        <ecNumber evidence="3">2.7.13.3</ecNumber>
    </recommendedName>
</protein>
<dbReference type="SMART" id="SM01079">
    <property type="entry name" value="CHASE"/>
    <property type="match status" value="1"/>
</dbReference>
<dbReference type="NCBIfam" id="TIGR00229">
    <property type="entry name" value="sensory_box"/>
    <property type="match status" value="1"/>
</dbReference>
<dbReference type="Pfam" id="PF00989">
    <property type="entry name" value="PAS"/>
    <property type="match status" value="1"/>
</dbReference>
<evidence type="ECO:0000313" key="18">
    <source>
        <dbReference type="Proteomes" id="UP000318288"/>
    </source>
</evidence>
<feature type="domain" description="PAC" evidence="15">
    <location>
        <begin position="403"/>
        <end position="453"/>
    </location>
</feature>
<sequence length="685" mass="75375">MAKLRQASNDPGRNHLPNELTDRRFKPMPLVGGLLFAIAILIVVWQLDRAALSIYQSQVRENVARELAAVRGAAEITINRRIHLILGLKAHVSINPDMTEQEFADLSANLMSEAVGIQSVTSIKDNVINDVYPRAGNEDAIGMDLLGHPDQRSAAEFAIETGQPWLAGPITLVQGGEAFIHRSPVHVTPPGGKPGSGKYWGMVSIVIDKEALVSEVLAQVPSEISIAMRSRTETGKLGELFLGDASIEHADPIVTSVSLPTGRWQLYGVPKNGWPHTAPHSTLRRCLGLISAAIIGCLVYLVLHSNGRYRESTRSLEIASREAQAAEKRLRMTIAASPGGMVMFDDTGAIVMVNHRMQGMFGYTEDEMNGQSIRMLLPVDLSDIHLEGLLKIGESAVSLETSQPRDVEGRHKDGHPISLQVALNPVHFESGQCILASVVDMTERVQIEKDVREANVALRRSNYELEQFAYVASHDLQEPLRKVSSFCQILEQDYGDKLEGDGKKYMSYIVDGAERMRGLIKDLLTFSRIQYQPDEAQEFDANTALENALYSLQGSIDEAGAVVTHDDLPTIHANDRQFTQLLQNLIGNGIKYRGVAAPKIHVGVGDIDDRWMFSVADNGIGIAPEFHDRVFGIFKRLHGRDEYSGTGIGLAICKRIVEQLGGDIWIESDGRHGSTFWFTLPKTTS</sequence>
<dbReference type="CDD" id="cd00130">
    <property type="entry name" value="PAS"/>
    <property type="match status" value="1"/>
</dbReference>
<dbReference type="EC" id="2.7.13.3" evidence="3"/>
<dbReference type="InterPro" id="IPR036097">
    <property type="entry name" value="HisK_dim/P_sf"/>
</dbReference>
<dbReference type="CDD" id="cd00082">
    <property type="entry name" value="HisKA"/>
    <property type="match status" value="1"/>
</dbReference>
<evidence type="ECO:0000256" key="8">
    <source>
        <dbReference type="ARBA" id="ARBA00022989"/>
    </source>
</evidence>
<dbReference type="Pfam" id="PF03924">
    <property type="entry name" value="CHASE"/>
    <property type="match status" value="1"/>
</dbReference>
<accession>A0A5C6E7G2</accession>
<dbReference type="Gene3D" id="3.30.450.350">
    <property type="entry name" value="CHASE domain"/>
    <property type="match status" value="1"/>
</dbReference>
<dbReference type="InterPro" id="IPR006189">
    <property type="entry name" value="CHASE_dom"/>
</dbReference>
<dbReference type="InterPro" id="IPR042240">
    <property type="entry name" value="CHASE_sf"/>
</dbReference>
<evidence type="ECO:0000256" key="5">
    <source>
        <dbReference type="ARBA" id="ARBA00022679"/>
    </source>
</evidence>
<gene>
    <name evidence="17" type="primary">cph1_4</name>
    <name evidence="17" type="ORF">Poly51_62980</name>
</gene>
<dbReference type="InterPro" id="IPR003594">
    <property type="entry name" value="HATPase_dom"/>
</dbReference>
<keyword evidence="10" id="KW-0175">Coiled coil</keyword>
<name>A0A5C6E7G2_9BACT</name>
<keyword evidence="18" id="KW-1185">Reference proteome</keyword>
<organism evidence="17 18">
    <name type="scientific">Rubripirellula tenax</name>
    <dbReference type="NCBI Taxonomy" id="2528015"/>
    <lineage>
        <taxon>Bacteria</taxon>
        <taxon>Pseudomonadati</taxon>
        <taxon>Planctomycetota</taxon>
        <taxon>Planctomycetia</taxon>
        <taxon>Pirellulales</taxon>
        <taxon>Pirellulaceae</taxon>
        <taxon>Rubripirellula</taxon>
    </lineage>
</organism>
<dbReference type="InterPro" id="IPR003661">
    <property type="entry name" value="HisK_dim/P_dom"/>
</dbReference>
<feature type="transmembrane region" description="Helical" evidence="12">
    <location>
        <begin position="28"/>
        <end position="47"/>
    </location>
</feature>
<comment type="subcellular location">
    <subcellularLocation>
        <location evidence="2">Membrane</location>
    </subcellularLocation>
</comment>
<evidence type="ECO:0000256" key="3">
    <source>
        <dbReference type="ARBA" id="ARBA00012438"/>
    </source>
</evidence>
<dbReference type="InterPro" id="IPR052162">
    <property type="entry name" value="Sensor_kinase/Photoreceptor"/>
</dbReference>
<evidence type="ECO:0000256" key="12">
    <source>
        <dbReference type="SAM" id="Phobius"/>
    </source>
</evidence>
<feature type="domain" description="Histidine kinase" evidence="13">
    <location>
        <begin position="471"/>
        <end position="684"/>
    </location>
</feature>
<dbReference type="PROSITE" id="PS50113">
    <property type="entry name" value="PAC"/>
    <property type="match status" value="1"/>
</dbReference>
<dbReference type="PROSITE" id="PS50112">
    <property type="entry name" value="PAS"/>
    <property type="match status" value="1"/>
</dbReference>
<keyword evidence="6 12" id="KW-0812">Transmembrane</keyword>
<dbReference type="SMART" id="SM00387">
    <property type="entry name" value="HATPase_c"/>
    <property type="match status" value="1"/>
</dbReference>
<dbReference type="InterPro" id="IPR035965">
    <property type="entry name" value="PAS-like_dom_sf"/>
</dbReference>
<proteinExistence type="predicted"/>
<evidence type="ECO:0000259" key="15">
    <source>
        <dbReference type="PROSITE" id="PS50113"/>
    </source>
</evidence>
<dbReference type="SMART" id="SM00091">
    <property type="entry name" value="PAS"/>
    <property type="match status" value="1"/>
</dbReference>
<dbReference type="RefSeq" id="WP_186775917.1">
    <property type="nucleotide sequence ID" value="NZ_SJPW01000018.1"/>
</dbReference>
<dbReference type="FunFam" id="3.30.565.10:FF:000006">
    <property type="entry name" value="Sensor histidine kinase WalK"/>
    <property type="match status" value="1"/>
</dbReference>
<feature type="domain" description="PAS" evidence="14">
    <location>
        <begin position="326"/>
        <end position="384"/>
    </location>
</feature>
<dbReference type="Gene3D" id="3.30.565.10">
    <property type="entry name" value="Histidine kinase-like ATPase, C-terminal domain"/>
    <property type="match status" value="1"/>
</dbReference>
<dbReference type="InterPro" id="IPR005467">
    <property type="entry name" value="His_kinase_dom"/>
</dbReference>
<evidence type="ECO:0000256" key="11">
    <source>
        <dbReference type="SAM" id="MobiDB-lite"/>
    </source>
</evidence>
<feature type="domain" description="CHASE" evidence="16">
    <location>
        <begin position="127"/>
        <end position="220"/>
    </location>
</feature>
<evidence type="ECO:0000256" key="10">
    <source>
        <dbReference type="SAM" id="Coils"/>
    </source>
</evidence>
<dbReference type="PROSITE" id="PS50839">
    <property type="entry name" value="CHASE"/>
    <property type="match status" value="1"/>
</dbReference>
<evidence type="ECO:0000259" key="13">
    <source>
        <dbReference type="PROSITE" id="PS50109"/>
    </source>
</evidence>
<dbReference type="Proteomes" id="UP000318288">
    <property type="component" value="Unassembled WGS sequence"/>
</dbReference>
<dbReference type="SUPFAM" id="SSF47384">
    <property type="entry name" value="Homodimeric domain of signal transducing histidine kinase"/>
    <property type="match status" value="1"/>
</dbReference>
<evidence type="ECO:0000256" key="4">
    <source>
        <dbReference type="ARBA" id="ARBA00022553"/>
    </source>
</evidence>
<dbReference type="InterPro" id="IPR036890">
    <property type="entry name" value="HATPase_C_sf"/>
</dbReference>
<dbReference type="AlphaFoldDB" id="A0A5C6E7G2"/>
<dbReference type="Gene3D" id="3.30.450.20">
    <property type="entry name" value="PAS domain"/>
    <property type="match status" value="1"/>
</dbReference>
<dbReference type="SUPFAM" id="SSF55785">
    <property type="entry name" value="PYP-like sensor domain (PAS domain)"/>
    <property type="match status" value="1"/>
</dbReference>
<keyword evidence="4" id="KW-0597">Phosphoprotein</keyword>
<dbReference type="Pfam" id="PF00512">
    <property type="entry name" value="HisKA"/>
    <property type="match status" value="1"/>
</dbReference>
<evidence type="ECO:0000256" key="9">
    <source>
        <dbReference type="ARBA" id="ARBA00023136"/>
    </source>
</evidence>
<feature type="region of interest" description="Disordered" evidence="11">
    <location>
        <begin position="1"/>
        <end position="20"/>
    </location>
</feature>
<dbReference type="PRINTS" id="PR00344">
    <property type="entry name" value="BCTRLSENSOR"/>
</dbReference>
<dbReference type="Pfam" id="PF02518">
    <property type="entry name" value="HATPase_c"/>
    <property type="match status" value="1"/>
</dbReference>
<dbReference type="GO" id="GO:0000155">
    <property type="term" value="F:phosphorelay sensor kinase activity"/>
    <property type="evidence" value="ECO:0007669"/>
    <property type="project" value="InterPro"/>
</dbReference>
<keyword evidence="7" id="KW-0418">Kinase</keyword>